<feature type="region of interest" description="Disordered" evidence="1">
    <location>
        <begin position="114"/>
        <end position="149"/>
    </location>
</feature>
<sequence length="149" mass="15306">MVTTVPRALTRAVRARARALAAPLAAGVALLVVFSVPGVGAGEPVLPALPSYGVASATGAADAEPGPDRVERAGHDDHRVSVGPPPATCDTRSGVRDLPDALPVPVLRLASWDQPWWPADPPRAEPAPPQAVPRDLPPTRAPPLTALPS</sequence>
<dbReference type="EMBL" id="FQZK01000003">
    <property type="protein sequence ID" value="SHJ05828.1"/>
    <property type="molecule type" value="Genomic_DNA"/>
</dbReference>
<keyword evidence="3" id="KW-1185">Reference proteome</keyword>
<reference evidence="2 3" key="1">
    <citation type="submission" date="2016-11" db="EMBL/GenBank/DDBJ databases">
        <authorList>
            <person name="Jaros S."/>
            <person name="Januszkiewicz K."/>
            <person name="Wedrychowicz H."/>
        </authorList>
    </citation>
    <scope>NUCLEOTIDE SEQUENCE [LARGE SCALE GENOMIC DNA]</scope>
    <source>
        <strain evidence="2 3">CGMCC 4.5723</strain>
    </source>
</reference>
<feature type="compositionally biased region" description="Basic and acidic residues" evidence="1">
    <location>
        <begin position="66"/>
        <end position="80"/>
    </location>
</feature>
<gene>
    <name evidence="2" type="ORF">SAMN05421803_103302</name>
</gene>
<proteinExistence type="predicted"/>
<organism evidence="2 3">
    <name type="scientific">Nocardiopsis flavescens</name>
    <dbReference type="NCBI Taxonomy" id="758803"/>
    <lineage>
        <taxon>Bacteria</taxon>
        <taxon>Bacillati</taxon>
        <taxon>Actinomycetota</taxon>
        <taxon>Actinomycetes</taxon>
        <taxon>Streptosporangiales</taxon>
        <taxon>Nocardiopsidaceae</taxon>
        <taxon>Nocardiopsis</taxon>
    </lineage>
</organism>
<evidence type="ECO:0000313" key="2">
    <source>
        <dbReference type="EMBL" id="SHJ05828.1"/>
    </source>
</evidence>
<accession>A0A1M6G766</accession>
<protein>
    <submittedName>
        <fullName evidence="2">Uncharacterized protein</fullName>
    </submittedName>
</protein>
<evidence type="ECO:0000313" key="3">
    <source>
        <dbReference type="Proteomes" id="UP000184452"/>
    </source>
</evidence>
<dbReference type="STRING" id="758803.SAMN05421803_103302"/>
<feature type="compositionally biased region" description="Pro residues" evidence="1">
    <location>
        <begin position="118"/>
        <end position="141"/>
    </location>
</feature>
<dbReference type="AlphaFoldDB" id="A0A1M6G766"/>
<name>A0A1M6G766_9ACTN</name>
<dbReference type="Proteomes" id="UP000184452">
    <property type="component" value="Unassembled WGS sequence"/>
</dbReference>
<evidence type="ECO:0000256" key="1">
    <source>
        <dbReference type="SAM" id="MobiDB-lite"/>
    </source>
</evidence>
<feature type="region of interest" description="Disordered" evidence="1">
    <location>
        <begin position="57"/>
        <end position="97"/>
    </location>
</feature>
<dbReference type="RefSeq" id="WP_245832888.1">
    <property type="nucleotide sequence ID" value="NZ_FQZK01000003.1"/>
</dbReference>